<sequence>KSLLDNDESEEDDDALIEIVGIESII</sequence>
<evidence type="ECO:0000313" key="1">
    <source>
        <dbReference type="EMBL" id="CAF4246443.1"/>
    </source>
</evidence>
<accession>A0A820ECV6</accession>
<organism evidence="1 2">
    <name type="scientific">Rotaria sordida</name>
    <dbReference type="NCBI Taxonomy" id="392033"/>
    <lineage>
        <taxon>Eukaryota</taxon>
        <taxon>Metazoa</taxon>
        <taxon>Spiralia</taxon>
        <taxon>Gnathifera</taxon>
        <taxon>Rotifera</taxon>
        <taxon>Eurotatoria</taxon>
        <taxon>Bdelloidea</taxon>
        <taxon>Philodinida</taxon>
        <taxon>Philodinidae</taxon>
        <taxon>Rotaria</taxon>
    </lineage>
</organism>
<dbReference type="Proteomes" id="UP000663836">
    <property type="component" value="Unassembled WGS sequence"/>
</dbReference>
<reference evidence="1" key="1">
    <citation type="submission" date="2021-02" db="EMBL/GenBank/DDBJ databases">
        <authorList>
            <person name="Nowell W R."/>
        </authorList>
    </citation>
    <scope>NUCLEOTIDE SEQUENCE</scope>
</reference>
<gene>
    <name evidence="1" type="ORF">JBS370_LOCUS38532</name>
</gene>
<name>A0A820ECV6_9BILA</name>
<protein>
    <submittedName>
        <fullName evidence="1">Uncharacterized protein</fullName>
    </submittedName>
</protein>
<dbReference type="AlphaFoldDB" id="A0A820ECV6"/>
<proteinExistence type="predicted"/>
<feature type="non-terminal residue" evidence="1">
    <location>
        <position position="1"/>
    </location>
</feature>
<comment type="caution">
    <text evidence="1">The sequence shown here is derived from an EMBL/GenBank/DDBJ whole genome shotgun (WGS) entry which is preliminary data.</text>
</comment>
<evidence type="ECO:0000313" key="2">
    <source>
        <dbReference type="Proteomes" id="UP000663836"/>
    </source>
</evidence>
<dbReference type="EMBL" id="CAJOBD010021485">
    <property type="protein sequence ID" value="CAF4246443.1"/>
    <property type="molecule type" value="Genomic_DNA"/>
</dbReference>